<dbReference type="EMBL" id="KQ235437">
    <property type="protein sequence ID" value="KMZ98761.1"/>
    <property type="molecule type" value="Genomic_DNA"/>
</dbReference>
<dbReference type="Proteomes" id="UP000053239">
    <property type="component" value="Unassembled WGS sequence"/>
</dbReference>
<protein>
    <submittedName>
        <fullName evidence="1">Uncharacterized protein</fullName>
    </submittedName>
</protein>
<sequence>MYFRSFHHDTRLYNIYINIILSRLYHFKDKLNNSVYTSIFNQITNYIININSILIEYILHRFSITLSSELHSEKFYDNLYDDKKDLDLYSKDCASVISLEKGNKVNNVCKSLVKYLKTKYQPPDKEGFAYNDCILLNYWAYTRLVDIYGSRNSSKIFPAWGKLVYVWNNIISDLPDKFSHNKCKPYDNIVNQEDWRERKKLYDYCVNYETIHSALSFYGDMCKEYYTYVDSNAPLYTYFKTKCTSPNDKCPEFYNDCEKYDPIEVLKNFKCHDVMKKEKEEDAAAHALYVKEVAMRNQENHSEGASSEDYSSDPADIAQGKSQTATKLEILLIFFYYINYFGFYHYIISTTLVVNANRMIIIRENHHKICNQDLPSTKLYNAWDSWLSSISVDTECKSEKSLYTGNKNDIILKICSIALEYLKNNNTKPTKKNLSSCNRCKLFNYWVLKKLHEIFKDDYLTAFNYLTFKMKSFDFKKYYLKNNACKLDYDIARDNEREVKKEFYEYLENYYHIDIRSKINHPECKEYKEYFKSRHPLRKYIIQILPDVEKQKFSSIYGTNNNCNTKNILSKLIDSDLDLTEEDSEESSGEASFLEAVYNIKKELQNYEFAYNPLTYLKLQWDYGIYKLKNSSPYAMPSMLSVAGVSAASMFFYKVKKNSF</sequence>
<dbReference type="Pfam" id="PF05795">
    <property type="entry name" value="Plasmodium_Vir"/>
    <property type="match status" value="2"/>
</dbReference>
<accession>A0A0J9TTW0</accession>
<reference evidence="1 2" key="1">
    <citation type="submission" date="2011-09" db="EMBL/GenBank/DDBJ databases">
        <title>The Genome Sequence of Plasmodium vivax North Korean.</title>
        <authorList>
            <consortium name="The Broad Institute Genome Sequencing Platform"/>
            <consortium name="The Broad Institute Genome Sequencing Center for Infectious Disease"/>
            <person name="Neafsey D."/>
            <person name="Carlton J."/>
            <person name="Barnwell J."/>
            <person name="Collins W."/>
            <person name="Escalante A."/>
            <person name="Mullikin J."/>
            <person name="Saul A."/>
            <person name="Guigo R."/>
            <person name="Camara F."/>
            <person name="Young S.K."/>
            <person name="Zeng Q."/>
            <person name="Gargeya S."/>
            <person name="Fitzgerald M."/>
            <person name="Haas B."/>
            <person name="Abouelleil A."/>
            <person name="Alvarado L."/>
            <person name="Arachchi H.M."/>
            <person name="Berlin A."/>
            <person name="Brown A."/>
            <person name="Chapman S.B."/>
            <person name="Chen Z."/>
            <person name="Dunbar C."/>
            <person name="Freedman E."/>
            <person name="Gearin G."/>
            <person name="Gellesch M."/>
            <person name="Goldberg J."/>
            <person name="Griggs A."/>
            <person name="Gujja S."/>
            <person name="Heiman D."/>
            <person name="Howarth C."/>
            <person name="Larson L."/>
            <person name="Lui A."/>
            <person name="MacDonald P.J.P."/>
            <person name="Montmayeur A."/>
            <person name="Murphy C."/>
            <person name="Neiman D."/>
            <person name="Pearson M."/>
            <person name="Priest M."/>
            <person name="Roberts A."/>
            <person name="Saif S."/>
            <person name="Shea T."/>
            <person name="Shenoy N."/>
            <person name="Sisk P."/>
            <person name="Stolte C."/>
            <person name="Sykes S."/>
            <person name="Wortman J."/>
            <person name="Nusbaum C."/>
            <person name="Birren B."/>
        </authorList>
    </citation>
    <scope>NUCLEOTIDE SEQUENCE [LARGE SCALE GENOMIC DNA]</scope>
    <source>
        <strain evidence="1 2">North Korean</strain>
    </source>
</reference>
<gene>
    <name evidence="1" type="ORF">PVNG_00555</name>
</gene>
<organism evidence="1 2">
    <name type="scientific">Plasmodium vivax North Korean</name>
    <dbReference type="NCBI Taxonomy" id="1035514"/>
    <lineage>
        <taxon>Eukaryota</taxon>
        <taxon>Sar</taxon>
        <taxon>Alveolata</taxon>
        <taxon>Apicomplexa</taxon>
        <taxon>Aconoidasida</taxon>
        <taxon>Haemosporida</taxon>
        <taxon>Plasmodiidae</taxon>
        <taxon>Plasmodium</taxon>
        <taxon>Plasmodium (Plasmodium)</taxon>
    </lineage>
</organism>
<evidence type="ECO:0000313" key="2">
    <source>
        <dbReference type="Proteomes" id="UP000053239"/>
    </source>
</evidence>
<evidence type="ECO:0000313" key="1">
    <source>
        <dbReference type="EMBL" id="KMZ98761.1"/>
    </source>
</evidence>
<dbReference type="AlphaFoldDB" id="A0A0J9TTW0"/>
<proteinExistence type="predicted"/>
<dbReference type="InterPro" id="IPR008780">
    <property type="entry name" value="Plasmodium_Vir"/>
</dbReference>
<name>A0A0J9TTW0_PLAVI</name>
<dbReference type="OrthoDB" id="388200at2759"/>